<protein>
    <submittedName>
        <fullName evidence="1">DNA-3-methyladenine glycosylase I</fullName>
    </submittedName>
</protein>
<dbReference type="InterPro" id="IPR011257">
    <property type="entry name" value="DNA_glycosylase"/>
</dbReference>
<proteinExistence type="predicted"/>
<reference evidence="1 2" key="1">
    <citation type="submission" date="2022-06" db="EMBL/GenBank/DDBJ databases">
        <title>A taxonomic note on the genus Prevotella: Description of four novel genera and emended description of the genera Hallella and Xylanibacter.</title>
        <authorList>
            <person name="Hitch T.C.A."/>
        </authorList>
    </citation>
    <scope>NUCLEOTIDE SEQUENCE [LARGE SCALE GENOMIC DNA]</scope>
    <source>
        <strain evidence="1 2">DSM 100619</strain>
    </source>
</reference>
<name>A0ABT1BXS0_9BACT</name>
<keyword evidence="2" id="KW-1185">Reference proteome</keyword>
<accession>A0ABT1BXS0</accession>
<dbReference type="InterPro" id="IPR005019">
    <property type="entry name" value="Adenine_glyco"/>
</dbReference>
<dbReference type="Pfam" id="PF03352">
    <property type="entry name" value="Adenine_glyco"/>
    <property type="match status" value="1"/>
</dbReference>
<dbReference type="PANTHER" id="PTHR30037">
    <property type="entry name" value="DNA-3-METHYLADENINE GLYCOSYLASE 1"/>
    <property type="match status" value="1"/>
</dbReference>
<dbReference type="PANTHER" id="PTHR30037:SF4">
    <property type="entry name" value="DNA-3-METHYLADENINE GLYCOSYLASE I"/>
    <property type="match status" value="1"/>
</dbReference>
<dbReference type="RefSeq" id="WP_252761240.1">
    <property type="nucleotide sequence ID" value="NZ_JAMXLY010000031.1"/>
</dbReference>
<dbReference type="EMBL" id="JAMXLY010000031">
    <property type="protein sequence ID" value="MCO6025883.1"/>
    <property type="molecule type" value="Genomic_DNA"/>
</dbReference>
<gene>
    <name evidence="1" type="ORF">NG821_08550</name>
</gene>
<sequence length="194" mass="22849">MNDQTKHPIKGEHTVHRCAWLKLSNPLYVKYHDEEWSVPKHDDQQLFELLILEGFQAGLSWECILNKREHFRQAYRHFDPHVVASFNDRDRLRLISDPGIVRNRLKVDASIVNSRIFLDIQKEFGSFDAYIWGFTDGKSIREPYHIRTKSELSDRISKDLKRRGMKFVGSTTIYSYLQAIGVLLAHGEECDWCR</sequence>
<dbReference type="Gene3D" id="1.10.340.30">
    <property type="entry name" value="Hypothetical protein, domain 2"/>
    <property type="match status" value="1"/>
</dbReference>
<comment type="caution">
    <text evidence="1">The sequence shown here is derived from an EMBL/GenBank/DDBJ whole genome shotgun (WGS) entry which is preliminary data.</text>
</comment>
<dbReference type="Proteomes" id="UP001204015">
    <property type="component" value="Unassembled WGS sequence"/>
</dbReference>
<evidence type="ECO:0000313" key="1">
    <source>
        <dbReference type="EMBL" id="MCO6025883.1"/>
    </source>
</evidence>
<evidence type="ECO:0000313" key="2">
    <source>
        <dbReference type="Proteomes" id="UP001204015"/>
    </source>
</evidence>
<dbReference type="SUPFAM" id="SSF48150">
    <property type="entry name" value="DNA-glycosylase"/>
    <property type="match status" value="1"/>
</dbReference>
<organism evidence="1 2">
    <name type="scientific">Segatella cerevisiae</name>
    <dbReference type="NCBI Taxonomy" id="2053716"/>
    <lineage>
        <taxon>Bacteria</taxon>
        <taxon>Pseudomonadati</taxon>
        <taxon>Bacteroidota</taxon>
        <taxon>Bacteroidia</taxon>
        <taxon>Bacteroidales</taxon>
        <taxon>Prevotellaceae</taxon>
        <taxon>Segatella</taxon>
    </lineage>
</organism>
<dbReference type="InterPro" id="IPR052891">
    <property type="entry name" value="DNA-3mA_glycosylase"/>
</dbReference>